<evidence type="ECO:0000259" key="1">
    <source>
        <dbReference type="Pfam" id="PF01965"/>
    </source>
</evidence>
<reference evidence="2 3" key="1">
    <citation type="submission" date="2021-10" db="EMBL/GenBank/DDBJ databases">
        <title>Collection of gut derived symbiotic bacterial strains cultured from healthy donors.</title>
        <authorList>
            <person name="Lin H."/>
            <person name="Littmann E."/>
            <person name="Kohout C."/>
            <person name="Pamer E.G."/>
        </authorList>
    </citation>
    <scope>NUCLEOTIDE SEQUENCE [LARGE SCALE GENOMIC DNA]</scope>
    <source>
        <strain evidence="2 3">DFI.1.165</strain>
    </source>
</reference>
<evidence type="ECO:0000313" key="2">
    <source>
        <dbReference type="EMBL" id="MCB7388393.1"/>
    </source>
</evidence>
<dbReference type="CDD" id="cd03135">
    <property type="entry name" value="GATase1_DJ-1"/>
    <property type="match status" value="1"/>
</dbReference>
<dbReference type="InterPro" id="IPR050325">
    <property type="entry name" value="Prot/Nucl_acid_deglycase"/>
</dbReference>
<dbReference type="InterPro" id="IPR002818">
    <property type="entry name" value="DJ-1/PfpI"/>
</dbReference>
<comment type="caution">
    <text evidence="2">The sequence shown here is derived from an EMBL/GenBank/DDBJ whole genome shotgun (WGS) entry which is preliminary data.</text>
</comment>
<gene>
    <name evidence="2" type="ORF">LIZ65_13980</name>
</gene>
<dbReference type="InterPro" id="IPR029062">
    <property type="entry name" value="Class_I_gatase-like"/>
</dbReference>
<dbReference type="Gene3D" id="3.40.50.880">
    <property type="match status" value="1"/>
</dbReference>
<organism evidence="2 3">
    <name type="scientific">Bariatricus massiliensis</name>
    <dbReference type="NCBI Taxonomy" id="1745713"/>
    <lineage>
        <taxon>Bacteria</taxon>
        <taxon>Bacillati</taxon>
        <taxon>Bacillota</taxon>
        <taxon>Clostridia</taxon>
        <taxon>Lachnospirales</taxon>
        <taxon>Lachnospiraceae</taxon>
        <taxon>Bariatricus</taxon>
    </lineage>
</organism>
<name>A0ABS8DIZ3_9FIRM</name>
<evidence type="ECO:0000313" key="3">
    <source>
        <dbReference type="Proteomes" id="UP001299546"/>
    </source>
</evidence>
<dbReference type="InterPro" id="IPR006287">
    <property type="entry name" value="DJ-1"/>
</dbReference>
<proteinExistence type="predicted"/>
<protein>
    <submittedName>
        <fullName evidence="2">DJ-1/PfpI family protein</fullName>
    </submittedName>
</protein>
<dbReference type="SUPFAM" id="SSF52317">
    <property type="entry name" value="Class I glutamine amidotransferase-like"/>
    <property type="match status" value="1"/>
</dbReference>
<dbReference type="NCBIfam" id="TIGR01383">
    <property type="entry name" value="not_thiJ"/>
    <property type="match status" value="1"/>
</dbReference>
<dbReference type="PANTHER" id="PTHR48094">
    <property type="entry name" value="PROTEIN/NUCLEIC ACID DEGLYCASE DJ-1-RELATED"/>
    <property type="match status" value="1"/>
</dbReference>
<dbReference type="Pfam" id="PF01965">
    <property type="entry name" value="DJ-1_PfpI"/>
    <property type="match status" value="1"/>
</dbReference>
<dbReference type="Proteomes" id="UP001299546">
    <property type="component" value="Unassembled WGS sequence"/>
</dbReference>
<dbReference type="EMBL" id="JAJCIS010000011">
    <property type="protein sequence ID" value="MCB7388393.1"/>
    <property type="molecule type" value="Genomic_DNA"/>
</dbReference>
<dbReference type="RefSeq" id="WP_066731282.1">
    <property type="nucleotide sequence ID" value="NZ_JAJCIQ010000011.1"/>
</dbReference>
<sequence>MSEVYVFLADGFEEIEGLTVVDLLRRADIRVQTVSIMGRKEITGSHHIKVEADILFEEADFATAEMLVLPGGLPGTDYLKAHKGLQEQILAFNSEGRKLAAICAAPTVFGALGLLKGMKATCYPTMEDGLTGAEVVRESAVTDGAITTGRGMGAAIDFSLRLIEILRDKRTADMTAEKIVYRRN</sequence>
<feature type="domain" description="DJ-1/PfpI" evidence="1">
    <location>
        <begin position="3"/>
        <end position="164"/>
    </location>
</feature>
<keyword evidence="3" id="KW-1185">Reference proteome</keyword>
<accession>A0ABS8DIZ3</accession>
<dbReference type="PANTHER" id="PTHR48094:SF12">
    <property type="entry name" value="PARKINSON DISEASE PROTEIN 7 HOMOLOG"/>
    <property type="match status" value="1"/>
</dbReference>